<feature type="region of interest" description="Disordered" evidence="13">
    <location>
        <begin position="600"/>
        <end position="645"/>
    </location>
</feature>
<evidence type="ECO:0000259" key="15">
    <source>
        <dbReference type="SMART" id="SM01024"/>
    </source>
</evidence>
<feature type="compositionally biased region" description="Low complexity" evidence="13">
    <location>
        <begin position="602"/>
        <end position="617"/>
    </location>
</feature>
<name>A0A4Y9YH93_9AGAM</name>
<evidence type="ECO:0000256" key="4">
    <source>
        <dbReference type="ARBA" id="ARBA00022741"/>
    </source>
</evidence>
<keyword evidence="17" id="KW-1185">Reference proteome</keyword>
<dbReference type="Gene3D" id="3.40.50.300">
    <property type="entry name" value="P-loop containing nucleotide triphosphate hydrolases"/>
    <property type="match status" value="1"/>
</dbReference>
<dbReference type="Proteomes" id="UP000298327">
    <property type="component" value="Unassembled WGS sequence"/>
</dbReference>
<evidence type="ECO:0000256" key="12">
    <source>
        <dbReference type="RuleBase" id="RU003651"/>
    </source>
</evidence>
<evidence type="ECO:0000256" key="1">
    <source>
        <dbReference type="ARBA" id="ARBA00004434"/>
    </source>
</evidence>
<reference evidence="16 17" key="1">
    <citation type="submission" date="2019-02" db="EMBL/GenBank/DDBJ databases">
        <title>Genome sequencing of the rare red list fungi Dentipellis fragilis.</title>
        <authorList>
            <person name="Buettner E."/>
            <person name="Kellner H."/>
        </authorList>
    </citation>
    <scope>NUCLEOTIDE SEQUENCE [LARGE SCALE GENOMIC DNA]</scope>
    <source>
        <strain evidence="16 17">DSM 105465</strain>
    </source>
</reference>
<feature type="domain" description="AAA+ ATPase" evidence="14">
    <location>
        <begin position="265"/>
        <end position="435"/>
    </location>
</feature>
<evidence type="ECO:0000256" key="10">
    <source>
        <dbReference type="ARBA" id="ARBA00023136"/>
    </source>
</evidence>
<evidence type="ECO:0000313" key="16">
    <source>
        <dbReference type="EMBL" id="TFY60289.1"/>
    </source>
</evidence>
<dbReference type="Pfam" id="PF00004">
    <property type="entry name" value="AAA"/>
    <property type="match status" value="1"/>
</dbReference>
<protein>
    <recommendedName>
        <fullName evidence="18">AAA+ ATPase domain-containing protein</fullName>
    </recommendedName>
</protein>
<evidence type="ECO:0008006" key="18">
    <source>
        <dbReference type="Google" id="ProtNLM"/>
    </source>
</evidence>
<dbReference type="InterPro" id="IPR014851">
    <property type="entry name" value="BCS1_N"/>
</dbReference>
<dbReference type="GO" id="GO:0016887">
    <property type="term" value="F:ATP hydrolysis activity"/>
    <property type="evidence" value="ECO:0007669"/>
    <property type="project" value="InterPro"/>
</dbReference>
<evidence type="ECO:0000256" key="9">
    <source>
        <dbReference type="ARBA" id="ARBA00023128"/>
    </source>
</evidence>
<evidence type="ECO:0000256" key="2">
    <source>
        <dbReference type="ARBA" id="ARBA00007448"/>
    </source>
</evidence>
<keyword evidence="10" id="KW-0472">Membrane</keyword>
<sequence length="645" mass="71182">MLDSRTKQLAHPSQGRVFRTVNESPSPTMAHTARGALGSLVYDATRMFMLSVILDVSERALLWFWARFRHPFAAKATFYQDDPAYEWISHFLAERKVWQRNSDDVTISARRERRGANLVTSAYPGFSEKNIFECFPEPRGFHGFTWCGCRAEVEFTKPDIIHTINSEPREPAKLQVILYSWNKSLIFSMIEEARQAYMSHRTGQVMIRMVRTNDRYGVEWSLLKSKKARELDSVILDHGIMGWLLADIQAFLDSEAWYQEKGIPFHRGYLLHGPPGTGKTSTVFAIASRLNFDIYVLSLSGPRCISFPPHMPFTPTSQADHTHAHRMNDVTLQELVSSIPKYAIVLIEDIDCAFPPNVRDESAGAGLLDANGYALVENHVHESKITLSGLLNVLDGVSSEEGRIVFATTNHLGALDPALLRAGRFKQLIEYTKATQQQIAALFMRFYSSTHPAQPTGPADISPSLPSSPTTPKESQIYREDIKICVQTPSEASADDSDECNRDINDDDDEPTLEILARTFAASIPDATFSMADIESFLVDHRTAPHHALAAVGAWVQAHLSDPQVQVSMSEANTSSTALSSTANSVIGCTQRGTGDAGFMRSVSSASAGSSEASSGAQDPERLALGSAHVGLRPSGEVGLRSRSF</sequence>
<dbReference type="InterPro" id="IPR003960">
    <property type="entry name" value="ATPase_AAA_CS"/>
</dbReference>
<keyword evidence="9" id="KW-0496">Mitochondrion</keyword>
<evidence type="ECO:0000256" key="6">
    <source>
        <dbReference type="ARBA" id="ARBA00022801"/>
    </source>
</evidence>
<comment type="caution">
    <text evidence="16">The sequence shown here is derived from an EMBL/GenBank/DDBJ whole genome shotgun (WGS) entry which is preliminary data.</text>
</comment>
<keyword evidence="7 12" id="KW-0067">ATP-binding</keyword>
<keyword evidence="4 12" id="KW-0547">Nucleotide-binding</keyword>
<keyword evidence="6" id="KW-0378">Hydrolase</keyword>
<dbReference type="InterPro" id="IPR050747">
    <property type="entry name" value="Mitochondrial_chaperone_BCS1"/>
</dbReference>
<comment type="subcellular location">
    <subcellularLocation>
        <location evidence="1">Mitochondrion inner membrane</location>
        <topology evidence="1">Single-pass membrane protein</topology>
    </subcellularLocation>
</comment>
<dbReference type="InterPro" id="IPR003959">
    <property type="entry name" value="ATPase_AAA_core"/>
</dbReference>
<dbReference type="SMART" id="SM01024">
    <property type="entry name" value="BCS1_N"/>
    <property type="match status" value="1"/>
</dbReference>
<gene>
    <name evidence="16" type="ORF">EVG20_g7472</name>
</gene>
<keyword evidence="5" id="KW-0999">Mitochondrion inner membrane</keyword>
<evidence type="ECO:0000256" key="13">
    <source>
        <dbReference type="SAM" id="MobiDB-lite"/>
    </source>
</evidence>
<evidence type="ECO:0000256" key="11">
    <source>
        <dbReference type="ARBA" id="ARBA00048778"/>
    </source>
</evidence>
<dbReference type="OrthoDB" id="10251412at2759"/>
<evidence type="ECO:0000256" key="8">
    <source>
        <dbReference type="ARBA" id="ARBA00022989"/>
    </source>
</evidence>
<dbReference type="InterPro" id="IPR027417">
    <property type="entry name" value="P-loop_NTPase"/>
</dbReference>
<accession>A0A4Y9YH93</accession>
<keyword evidence="8" id="KW-1133">Transmembrane helix</keyword>
<proteinExistence type="inferred from homology"/>
<dbReference type="AlphaFoldDB" id="A0A4Y9YH93"/>
<dbReference type="STRING" id="205917.A0A4Y9YH93"/>
<dbReference type="Pfam" id="PF08740">
    <property type="entry name" value="BCS1_N"/>
    <property type="match status" value="1"/>
</dbReference>
<keyword evidence="3" id="KW-0812">Transmembrane</keyword>
<dbReference type="SUPFAM" id="SSF52540">
    <property type="entry name" value="P-loop containing nucleoside triphosphate hydrolases"/>
    <property type="match status" value="1"/>
</dbReference>
<comment type="similarity">
    <text evidence="2">Belongs to the AAA ATPase family. BCS1 subfamily.</text>
</comment>
<dbReference type="InterPro" id="IPR057495">
    <property type="entry name" value="AAA_lid_BCS1"/>
</dbReference>
<dbReference type="PROSITE" id="PS00674">
    <property type="entry name" value="AAA"/>
    <property type="match status" value="1"/>
</dbReference>
<dbReference type="GO" id="GO:0005524">
    <property type="term" value="F:ATP binding"/>
    <property type="evidence" value="ECO:0007669"/>
    <property type="project" value="UniProtKB-KW"/>
</dbReference>
<evidence type="ECO:0000313" key="17">
    <source>
        <dbReference type="Proteomes" id="UP000298327"/>
    </source>
</evidence>
<organism evidence="16 17">
    <name type="scientific">Dentipellis fragilis</name>
    <dbReference type="NCBI Taxonomy" id="205917"/>
    <lineage>
        <taxon>Eukaryota</taxon>
        <taxon>Fungi</taxon>
        <taxon>Dikarya</taxon>
        <taxon>Basidiomycota</taxon>
        <taxon>Agaricomycotina</taxon>
        <taxon>Agaricomycetes</taxon>
        <taxon>Russulales</taxon>
        <taxon>Hericiaceae</taxon>
        <taxon>Dentipellis</taxon>
    </lineage>
</organism>
<dbReference type="GO" id="GO:0005743">
    <property type="term" value="C:mitochondrial inner membrane"/>
    <property type="evidence" value="ECO:0007669"/>
    <property type="project" value="UniProtKB-SubCell"/>
</dbReference>
<evidence type="ECO:0000256" key="7">
    <source>
        <dbReference type="ARBA" id="ARBA00022840"/>
    </source>
</evidence>
<evidence type="ECO:0000259" key="14">
    <source>
        <dbReference type="SMART" id="SM00382"/>
    </source>
</evidence>
<dbReference type="PANTHER" id="PTHR23070">
    <property type="entry name" value="BCS1 AAA-TYPE ATPASE"/>
    <property type="match status" value="1"/>
</dbReference>
<feature type="domain" description="BCS1 N-terminal" evidence="15">
    <location>
        <begin position="48"/>
        <end position="234"/>
    </location>
</feature>
<dbReference type="EMBL" id="SEOQ01000571">
    <property type="protein sequence ID" value="TFY60289.1"/>
    <property type="molecule type" value="Genomic_DNA"/>
</dbReference>
<dbReference type="Pfam" id="PF25426">
    <property type="entry name" value="AAA_lid_BCS1"/>
    <property type="match status" value="1"/>
</dbReference>
<dbReference type="SMART" id="SM00382">
    <property type="entry name" value="AAA"/>
    <property type="match status" value="1"/>
</dbReference>
<evidence type="ECO:0000256" key="3">
    <source>
        <dbReference type="ARBA" id="ARBA00022692"/>
    </source>
</evidence>
<comment type="catalytic activity">
    <reaction evidence="11">
        <text>ATP + H2O = ADP + phosphate + H(+)</text>
        <dbReference type="Rhea" id="RHEA:13065"/>
        <dbReference type="ChEBI" id="CHEBI:15377"/>
        <dbReference type="ChEBI" id="CHEBI:15378"/>
        <dbReference type="ChEBI" id="CHEBI:30616"/>
        <dbReference type="ChEBI" id="CHEBI:43474"/>
        <dbReference type="ChEBI" id="CHEBI:456216"/>
    </reaction>
    <physiologicalReaction direction="left-to-right" evidence="11">
        <dbReference type="Rhea" id="RHEA:13066"/>
    </physiologicalReaction>
</comment>
<dbReference type="InterPro" id="IPR003593">
    <property type="entry name" value="AAA+_ATPase"/>
</dbReference>
<evidence type="ECO:0000256" key="5">
    <source>
        <dbReference type="ARBA" id="ARBA00022792"/>
    </source>
</evidence>
<feature type="region of interest" description="Disordered" evidence="13">
    <location>
        <begin position="453"/>
        <end position="509"/>
    </location>
</feature>
<feature type="compositionally biased region" description="Low complexity" evidence="13">
    <location>
        <begin position="462"/>
        <end position="472"/>
    </location>
</feature>